<dbReference type="EMBL" id="CP000975">
    <property type="protein sequence ID" value="ACD83361.1"/>
    <property type="molecule type" value="Genomic_DNA"/>
</dbReference>
<reference evidence="1 2" key="1">
    <citation type="journal article" date="2008" name="Biol. Direct">
        <title>Complete genome sequence of the extremely acidophilic methanotroph isolate V4, Methylacidiphilum infernorum, a representative of the bacterial phylum Verrucomicrobia.</title>
        <authorList>
            <person name="Hou S."/>
            <person name="Makarova K.S."/>
            <person name="Saw J.H."/>
            <person name="Senin P."/>
            <person name="Ly B.V."/>
            <person name="Zhou Z."/>
            <person name="Ren Y."/>
            <person name="Wang J."/>
            <person name="Galperin M.Y."/>
            <person name="Omelchenko M.V."/>
            <person name="Wolf Y.I."/>
            <person name="Yutin N."/>
            <person name="Koonin E.V."/>
            <person name="Stott M.B."/>
            <person name="Mountain B.W."/>
            <person name="Crowe M.A."/>
            <person name="Smirnova A.V."/>
            <person name="Dunfield P.F."/>
            <person name="Feng L."/>
            <person name="Wang L."/>
            <person name="Alam M."/>
        </authorList>
    </citation>
    <scope>NUCLEOTIDE SEQUENCE [LARGE SCALE GENOMIC DNA]</scope>
    <source>
        <strain evidence="2">Isolate V4</strain>
    </source>
</reference>
<dbReference type="HOGENOM" id="CLU_3397389_0_0_0"/>
<dbReference type="AlphaFoldDB" id="B3DVK8"/>
<sequence length="31" mass="3703">MGKCGEYIAVFPLGKYKHLSVRIQWQQLDFF</sequence>
<evidence type="ECO:0000313" key="2">
    <source>
        <dbReference type="Proteomes" id="UP000009149"/>
    </source>
</evidence>
<dbReference type="Proteomes" id="UP000009149">
    <property type="component" value="Chromosome"/>
</dbReference>
<dbReference type="KEGG" id="min:Minf_1307"/>
<organism evidence="1 2">
    <name type="scientific">Methylacidiphilum infernorum (isolate V4)</name>
    <name type="common">Methylokorus infernorum (strain V4)</name>
    <dbReference type="NCBI Taxonomy" id="481448"/>
    <lineage>
        <taxon>Bacteria</taxon>
        <taxon>Pseudomonadati</taxon>
        <taxon>Verrucomicrobiota</taxon>
        <taxon>Methylacidiphilae</taxon>
        <taxon>Methylacidiphilales</taxon>
        <taxon>Methylacidiphilaceae</taxon>
        <taxon>Methylacidiphilum (ex Ratnadevi et al. 2023)</taxon>
    </lineage>
</organism>
<gene>
    <name evidence="1" type="ordered locus">Minf_1307</name>
</gene>
<proteinExistence type="predicted"/>
<protein>
    <submittedName>
        <fullName evidence="1">Uncharacterized protein</fullName>
    </submittedName>
</protein>
<evidence type="ECO:0000313" key="1">
    <source>
        <dbReference type="EMBL" id="ACD83361.1"/>
    </source>
</evidence>
<accession>B3DVK8</accession>
<name>B3DVK8_METI4</name>